<feature type="transmembrane region" description="Helical" evidence="1">
    <location>
        <begin position="84"/>
        <end position="106"/>
    </location>
</feature>
<reference evidence="2 3" key="1">
    <citation type="submission" date="2019-04" db="EMBL/GenBank/DDBJ databases">
        <title>Draft Whole-Genome sequence of the purple photosynthetic bacterium Rhodobacter capsulatus SP108 with an indigenous class A beta-lactamase.</title>
        <authorList>
            <person name="Robertson S."/>
            <person name="Meyer T.E."/>
            <person name="Kyndt J.A."/>
        </authorList>
    </citation>
    <scope>NUCLEOTIDE SEQUENCE [LARGE SCALE GENOMIC DNA]</scope>
    <source>
        <strain evidence="2 3">SP108</strain>
    </source>
</reference>
<keyword evidence="1" id="KW-0812">Transmembrane</keyword>
<dbReference type="RefSeq" id="WP_136905252.1">
    <property type="nucleotide sequence ID" value="NZ_SWJZ01000015.1"/>
</dbReference>
<dbReference type="Proteomes" id="UP000310597">
    <property type="component" value="Unassembled WGS sequence"/>
</dbReference>
<evidence type="ECO:0000313" key="3">
    <source>
        <dbReference type="Proteomes" id="UP000310597"/>
    </source>
</evidence>
<accession>A0A4U1JUC1</accession>
<gene>
    <name evidence="2" type="ORF">FBT96_05085</name>
</gene>
<proteinExistence type="predicted"/>
<sequence length="111" mass="12139">MPIIAIFIASPFVVTWQNSMPQGTKSIRPLSSRGESLQLAGKRRLFAPFAERCRRDAAVQHPIARKGVRKCNTLGDPYGTGQEFPFAFSGSYAFLAMMLPGLAALYSNDGD</sequence>
<keyword evidence="1" id="KW-1133">Transmembrane helix</keyword>
<dbReference type="EMBL" id="SWJZ01000015">
    <property type="protein sequence ID" value="TKD22842.1"/>
    <property type="molecule type" value="Genomic_DNA"/>
</dbReference>
<evidence type="ECO:0000313" key="2">
    <source>
        <dbReference type="EMBL" id="TKD22842.1"/>
    </source>
</evidence>
<evidence type="ECO:0000256" key="1">
    <source>
        <dbReference type="SAM" id="Phobius"/>
    </source>
</evidence>
<name>A0A4U1JUC1_RHOCA</name>
<organism evidence="2 3">
    <name type="scientific">Rhodobacter capsulatus</name>
    <name type="common">Rhodopseudomonas capsulata</name>
    <dbReference type="NCBI Taxonomy" id="1061"/>
    <lineage>
        <taxon>Bacteria</taxon>
        <taxon>Pseudomonadati</taxon>
        <taxon>Pseudomonadota</taxon>
        <taxon>Alphaproteobacteria</taxon>
        <taxon>Rhodobacterales</taxon>
        <taxon>Rhodobacter group</taxon>
        <taxon>Rhodobacter</taxon>
    </lineage>
</organism>
<keyword evidence="1" id="KW-0472">Membrane</keyword>
<comment type="caution">
    <text evidence="2">The sequence shown here is derived from an EMBL/GenBank/DDBJ whole genome shotgun (WGS) entry which is preliminary data.</text>
</comment>
<protein>
    <submittedName>
        <fullName evidence="2">Uncharacterized protein</fullName>
    </submittedName>
</protein>
<dbReference type="AlphaFoldDB" id="A0A4U1JUC1"/>